<protein>
    <submittedName>
        <fullName evidence="2">Peptidase A2 domain-containing protein</fullName>
    </submittedName>
</protein>
<dbReference type="Proteomes" id="UP000887579">
    <property type="component" value="Unplaced"/>
</dbReference>
<name>A0AC34G4W9_9BILA</name>
<evidence type="ECO:0000313" key="2">
    <source>
        <dbReference type="WBParaSite" id="ES5_v2.g24763.t1"/>
    </source>
</evidence>
<organism evidence="1 2">
    <name type="scientific">Panagrolaimus sp. ES5</name>
    <dbReference type="NCBI Taxonomy" id="591445"/>
    <lineage>
        <taxon>Eukaryota</taxon>
        <taxon>Metazoa</taxon>
        <taxon>Ecdysozoa</taxon>
        <taxon>Nematoda</taxon>
        <taxon>Chromadorea</taxon>
        <taxon>Rhabditida</taxon>
        <taxon>Tylenchina</taxon>
        <taxon>Panagrolaimomorpha</taxon>
        <taxon>Panagrolaimoidea</taxon>
        <taxon>Panagrolaimidae</taxon>
        <taxon>Panagrolaimus</taxon>
    </lineage>
</organism>
<dbReference type="WBParaSite" id="ES5_v2.g24763.t1">
    <property type="protein sequence ID" value="ES5_v2.g24763.t1"/>
    <property type="gene ID" value="ES5_v2.g24763"/>
</dbReference>
<proteinExistence type="predicted"/>
<sequence>MTVNTSGSIRQALGRARKAGENQIDSIKKLLDDSPRPWNDIIAADIAAVTCVMEKTLQKLEELWGKWEKFIDHITNDENHAAEESLYNEWRDKQEYITITETLEMYVFKVKALLTSNATNGDRSSTASTQKDNQEPKKADESHPTEEKPADGSNCATGDKDAMLVSDVKPSTQKFITTPVPQLNMPKYTGDYLKWNAFWQIFDITIHQQNYPNVSKLIALRSLLDGRALEEIESFTISDQNYETVNQIIGKMPVTERNELELMLFTDPLTSTDRVLEKMKVMEIKAELFSSSVSRPSSNPTARPMEKPIGNGSTPWKSLYQTQQCAFCDAMICLNKNQSTLLTKKVNVTNIDRGTTAEATLFFDSGAQRSYIADNLVKTLNLPAVNKECLNVQGFGGKTSVYKSDLVKLRIQTIGGYKDIFANSIKKIADHLPVIQKETGASYSESKERPDILIGMDYFCEFVTSSKEIEPGFYTVNSIVGEMYAGKVPNIG</sequence>
<accession>A0AC34G4W9</accession>
<reference evidence="2" key="1">
    <citation type="submission" date="2022-11" db="UniProtKB">
        <authorList>
            <consortium name="WormBaseParasite"/>
        </authorList>
    </citation>
    <scope>IDENTIFICATION</scope>
</reference>
<evidence type="ECO:0000313" key="1">
    <source>
        <dbReference type="Proteomes" id="UP000887579"/>
    </source>
</evidence>